<name>A0A5C8ZEU0_9ACTN</name>
<proteinExistence type="predicted"/>
<evidence type="ECO:0000313" key="4">
    <source>
        <dbReference type="Proteomes" id="UP000321234"/>
    </source>
</evidence>
<evidence type="ECO:0000259" key="2">
    <source>
        <dbReference type="SMART" id="SM00507"/>
    </source>
</evidence>
<dbReference type="EMBL" id="VKAC01000008">
    <property type="protein sequence ID" value="TXR55436.1"/>
    <property type="molecule type" value="Genomic_DNA"/>
</dbReference>
<accession>A0A5C8ZEU0</accession>
<dbReference type="InterPro" id="IPR003870">
    <property type="entry name" value="DUF222"/>
</dbReference>
<feature type="domain" description="HNH nuclease" evidence="2">
    <location>
        <begin position="482"/>
        <end position="534"/>
    </location>
</feature>
<dbReference type="OrthoDB" id="5177627at2"/>
<dbReference type="InterPro" id="IPR003615">
    <property type="entry name" value="HNH_nuc"/>
</dbReference>
<sequence>MTWTSTEMPHEGTPGADGLDDGLGGGQRWQSEPLAPGALGAGPAPHHPEDDDTEPRPDLPPLPLTGPLAEALTAARAAADATVEAARYLASVGPHQRVQALALAAEVRHVTDAALLLLTASFTPEDLTVVGATSPTDLLITHTGAEARRASSDVRLAKALTAPVAPLPVPAGGPVPDGADGPADGPAGESTSGSASVLLAGEGLGRVGEQHARGRISTDIASLARRVVESLPRRIQRAHSAEADEVLARTLPGLTHPQAAIACEVLAQTLDPQRADRGFDPDDVDKRYLSLTLHDDGSLDIRGHLDAIVGAEFKAAIDHLSKPDPTVRAPLADPARASALDDTTGGTADAPLPGLDEGTTDDDGGGRTTARRGEPAVPVRDDRTAPQRRADALALLARLGRSADETRGGEPPRVIVTATGDQLVGVPGSGRATNETTRRPLTTTQLQHLACSALMHTVTLSCQGPDAAVLALGRAVRLFSPAQRRAMLARDGGCVIPGCTAPPGWLEAHHVHAWAEGGPTDVDFGVLLCGRHHVLVTLGVWGVRMVDGTPHVRPPASVDPLGRWLLNPRRAVAQTTRRRVEPGAPPAGGGLLLTTPPPAPPPPSAPDDDDLAGDDVPDIPAARRACGC</sequence>
<dbReference type="Proteomes" id="UP000321234">
    <property type="component" value="Unassembled WGS sequence"/>
</dbReference>
<gene>
    <name evidence="3" type="ORF">FMM08_14030</name>
</gene>
<dbReference type="AlphaFoldDB" id="A0A5C8ZEU0"/>
<feature type="compositionally biased region" description="Basic and acidic residues" evidence="1">
    <location>
        <begin position="371"/>
        <end position="388"/>
    </location>
</feature>
<reference evidence="3 4" key="1">
    <citation type="submission" date="2019-07" db="EMBL/GenBank/DDBJ databases">
        <title>Quadrisphaera sp. strain DD2A genome sequencing and assembly.</title>
        <authorList>
            <person name="Kim I."/>
        </authorList>
    </citation>
    <scope>NUCLEOTIDE SEQUENCE [LARGE SCALE GENOMIC DNA]</scope>
    <source>
        <strain evidence="3 4">DD2A</strain>
    </source>
</reference>
<feature type="region of interest" description="Disordered" evidence="1">
    <location>
        <begin position="167"/>
        <end position="194"/>
    </location>
</feature>
<feature type="compositionally biased region" description="Pro residues" evidence="1">
    <location>
        <begin position="595"/>
        <end position="605"/>
    </location>
</feature>
<dbReference type="SMART" id="SM00507">
    <property type="entry name" value="HNHc"/>
    <property type="match status" value="1"/>
</dbReference>
<feature type="compositionally biased region" description="Acidic residues" evidence="1">
    <location>
        <begin position="606"/>
        <end position="617"/>
    </location>
</feature>
<comment type="caution">
    <text evidence="3">The sequence shown here is derived from an EMBL/GenBank/DDBJ whole genome shotgun (WGS) entry which is preliminary data.</text>
</comment>
<dbReference type="RefSeq" id="WP_147927012.1">
    <property type="nucleotide sequence ID" value="NZ_VKAC01000008.1"/>
</dbReference>
<dbReference type="CDD" id="cd00085">
    <property type="entry name" value="HNHc"/>
    <property type="match status" value="1"/>
</dbReference>
<protein>
    <submittedName>
        <fullName evidence="3">DUF222 domain-containing protein</fullName>
    </submittedName>
</protein>
<feature type="compositionally biased region" description="Basic and acidic residues" evidence="1">
    <location>
        <begin position="46"/>
        <end position="57"/>
    </location>
</feature>
<dbReference type="Pfam" id="PF02720">
    <property type="entry name" value="DUF222"/>
    <property type="match status" value="1"/>
</dbReference>
<evidence type="ECO:0000256" key="1">
    <source>
        <dbReference type="SAM" id="MobiDB-lite"/>
    </source>
</evidence>
<feature type="region of interest" description="Disordered" evidence="1">
    <location>
        <begin position="1"/>
        <end position="66"/>
    </location>
</feature>
<organism evidence="3 4">
    <name type="scientific">Quadrisphaera setariae</name>
    <dbReference type="NCBI Taxonomy" id="2593304"/>
    <lineage>
        <taxon>Bacteria</taxon>
        <taxon>Bacillati</taxon>
        <taxon>Actinomycetota</taxon>
        <taxon>Actinomycetes</taxon>
        <taxon>Kineosporiales</taxon>
        <taxon>Kineosporiaceae</taxon>
        <taxon>Quadrisphaera</taxon>
    </lineage>
</organism>
<feature type="compositionally biased region" description="Low complexity" evidence="1">
    <location>
        <begin position="174"/>
        <end position="188"/>
    </location>
</feature>
<evidence type="ECO:0000313" key="3">
    <source>
        <dbReference type="EMBL" id="TXR55436.1"/>
    </source>
</evidence>
<feature type="region of interest" description="Disordered" evidence="1">
    <location>
        <begin position="573"/>
        <end position="628"/>
    </location>
</feature>
<feature type="region of interest" description="Disordered" evidence="1">
    <location>
        <begin position="337"/>
        <end position="388"/>
    </location>
</feature>
<keyword evidence="4" id="KW-1185">Reference proteome</keyword>
<feature type="compositionally biased region" description="Low complexity" evidence="1">
    <location>
        <begin position="33"/>
        <end position="44"/>
    </location>
</feature>